<dbReference type="EMBL" id="HBKP01015574">
    <property type="protein sequence ID" value="CAE2225774.1"/>
    <property type="molecule type" value="Transcribed_RNA"/>
</dbReference>
<gene>
    <name evidence="2" type="ORF">VSP0166_LOCUS11035</name>
</gene>
<evidence type="ECO:0000313" key="2">
    <source>
        <dbReference type="EMBL" id="CAE2225774.1"/>
    </source>
</evidence>
<dbReference type="Pfam" id="PF20091">
    <property type="entry name" value="Abhydrolase_10"/>
    <property type="match status" value="1"/>
</dbReference>
<evidence type="ECO:0000259" key="1">
    <source>
        <dbReference type="Pfam" id="PF20091"/>
    </source>
</evidence>
<sequence length="633" mass="70537">MSWRVESVRDFGEWRETRGTLTVVVNDFTRVAGLTEPRECTMDVVLVAPKNCENSTVVFDVVNRGIPLMWNICEQIPPTPGKGFEQGNKFFERENLVYVACGWQSDLISRPGCLRLETEPFASKSKILCEMDTSTQHMQLHPDKPVDRRNLRLSSAGHIPLLATEGCEAELYKLEHPRDQGEKIERSQWNFGKYEAPESDLIVKDQSCICMKNGFEKGTLYQLVYETSSTSITGLGLSCISACATWLKSGDNCPIKTANIIAVGGSQTGRLLRTFIRDGFNLDPETNSDIFDGFFICVAGASQGQFNQVNGQASMSMPHLATCRFPFASSYSEDPVTQDSGSLHAKLESSGSTAKMIYYNTSIEYHRGDASLFHVDVTGEQDLPIAKNTRYYVLGGAPHNPFPSWPPSRADSPVPIGNIQQTLINSVEMKPFFRAMIHNLNLWITKNMEPPDSCYPTLQKGSLVTAAEVYQFFAQIPGISVPKEEFFPKVWRRDYGYDQTTGICTKLPPVDGNDYAGSFLVPQIDYTGNELDTVQMPIVAVPLASFTGWALRHPDFGGQERLMMVSGSTIPLSTDSNSSDPRPTIETLYSGKENYLASVEKHANKLVNQNFLLEEDLPLCISVAELFWDWMNA</sequence>
<proteinExistence type="predicted"/>
<dbReference type="AlphaFoldDB" id="A0A7S4ID20"/>
<name>A0A7S4ID20_9EUKA</name>
<dbReference type="InterPro" id="IPR045394">
    <property type="entry name" value="Abhydrolase_dom"/>
</dbReference>
<organism evidence="2">
    <name type="scientific">Vannella robusta</name>
    <dbReference type="NCBI Taxonomy" id="1487602"/>
    <lineage>
        <taxon>Eukaryota</taxon>
        <taxon>Amoebozoa</taxon>
        <taxon>Discosea</taxon>
        <taxon>Flabellinia</taxon>
        <taxon>Vannellidae</taxon>
        <taxon>Vannella</taxon>
    </lineage>
</organism>
<protein>
    <recommendedName>
        <fullName evidence="1">Alpha/beta hydrolase domain-containing protein</fullName>
    </recommendedName>
</protein>
<reference evidence="2" key="1">
    <citation type="submission" date="2021-01" db="EMBL/GenBank/DDBJ databases">
        <authorList>
            <person name="Corre E."/>
            <person name="Pelletier E."/>
            <person name="Niang G."/>
            <person name="Scheremetjew M."/>
            <person name="Finn R."/>
            <person name="Kale V."/>
            <person name="Holt S."/>
            <person name="Cochrane G."/>
            <person name="Meng A."/>
            <person name="Brown T."/>
            <person name="Cohen L."/>
        </authorList>
    </citation>
    <scope>NUCLEOTIDE SEQUENCE</scope>
    <source>
        <strain evidence="2">DIVA3 518/3/11/1/6</strain>
    </source>
</reference>
<feature type="domain" description="Alpha/beta hydrolase" evidence="1">
    <location>
        <begin position="225"/>
        <end position="616"/>
    </location>
</feature>
<accession>A0A7S4ID20</accession>